<evidence type="ECO:0000313" key="2">
    <source>
        <dbReference type="Proteomes" id="UP000003294"/>
    </source>
</evidence>
<comment type="caution">
    <text evidence="1">The sequence shown here is derived from an EMBL/GenBank/DDBJ whole genome shotgun (WGS) entry which is preliminary data.</text>
</comment>
<dbReference type="EMBL" id="ACDY02000008">
    <property type="protein sequence ID" value="EEZ71403.1"/>
    <property type="molecule type" value="Genomic_DNA"/>
</dbReference>
<dbReference type="Proteomes" id="UP000003294">
    <property type="component" value="Unassembled WGS sequence"/>
</dbReference>
<reference evidence="1 2" key="1">
    <citation type="submission" date="2009-10" db="EMBL/GenBank/DDBJ databases">
        <authorList>
            <person name="Weinstock G."/>
            <person name="Sodergren E."/>
            <person name="Clifton S."/>
            <person name="Fulton L."/>
            <person name="Fulton B."/>
            <person name="Courtney L."/>
            <person name="Fronick C."/>
            <person name="Harrison M."/>
            <person name="Strong C."/>
            <person name="Farmer C."/>
            <person name="Delahaunty K."/>
            <person name="Markovic C."/>
            <person name="Hall O."/>
            <person name="Minx P."/>
            <person name="Tomlinson C."/>
            <person name="Mitreva M."/>
            <person name="Nelson J."/>
            <person name="Hou S."/>
            <person name="Wollam A."/>
            <person name="Pepin K.H."/>
            <person name="Johnson M."/>
            <person name="Bhonagiri V."/>
            <person name="Nash W.E."/>
            <person name="Warren W."/>
            <person name="Chinwalla A."/>
            <person name="Mardis E.R."/>
            <person name="Wilson R.K."/>
        </authorList>
    </citation>
    <scope>NUCLEOTIDE SEQUENCE [LARGE SCALE GENOMIC DNA]</scope>
    <source>
        <strain evidence="1 2">ATCC 14685</strain>
    </source>
</reference>
<organism evidence="1 2">
    <name type="scientific">Neisseria cinerea ATCC 14685</name>
    <dbReference type="NCBI Taxonomy" id="546262"/>
    <lineage>
        <taxon>Bacteria</taxon>
        <taxon>Pseudomonadati</taxon>
        <taxon>Pseudomonadota</taxon>
        <taxon>Betaproteobacteria</taxon>
        <taxon>Neisseriales</taxon>
        <taxon>Neisseriaceae</taxon>
        <taxon>Neisseria</taxon>
    </lineage>
</organism>
<accession>D0W480</accession>
<proteinExistence type="predicted"/>
<sequence>MYLKCRIRAKTFHPRTGHPALNHSYFNYLFPKCRLKLKTRYRRR</sequence>
<name>D0W480_NEICI</name>
<dbReference type="AlphaFoldDB" id="D0W480"/>
<protein>
    <submittedName>
        <fullName evidence="1">Uncharacterized protein</fullName>
    </submittedName>
</protein>
<gene>
    <name evidence="1" type="ORF">NEICINOT_04476</name>
</gene>
<evidence type="ECO:0000313" key="1">
    <source>
        <dbReference type="EMBL" id="EEZ71403.1"/>
    </source>
</evidence>